<gene>
    <name evidence="2" type="ORF">LTR82_018108</name>
</gene>
<dbReference type="Proteomes" id="UP001168146">
    <property type="component" value="Unassembled WGS sequence"/>
</dbReference>
<protein>
    <submittedName>
        <fullName evidence="2">Uncharacterized protein</fullName>
    </submittedName>
</protein>
<comment type="caution">
    <text evidence="2">The sequence shown here is derived from an EMBL/GenBank/DDBJ whole genome shotgun (WGS) entry which is preliminary data.</text>
</comment>
<reference evidence="2" key="1">
    <citation type="submission" date="2021-12" db="EMBL/GenBank/DDBJ databases">
        <title>Black yeast isolated from Biological Soil Crust.</title>
        <authorList>
            <person name="Kurbessoian T."/>
        </authorList>
    </citation>
    <scope>NUCLEOTIDE SEQUENCE</scope>
    <source>
        <strain evidence="2">CCFEE 5208</strain>
    </source>
</reference>
<organism evidence="2 3">
    <name type="scientific">Friedmanniomyces endolithicus</name>
    <dbReference type="NCBI Taxonomy" id="329885"/>
    <lineage>
        <taxon>Eukaryota</taxon>
        <taxon>Fungi</taxon>
        <taxon>Dikarya</taxon>
        <taxon>Ascomycota</taxon>
        <taxon>Pezizomycotina</taxon>
        <taxon>Dothideomycetes</taxon>
        <taxon>Dothideomycetidae</taxon>
        <taxon>Mycosphaerellales</taxon>
        <taxon>Teratosphaeriaceae</taxon>
        <taxon>Friedmanniomyces</taxon>
    </lineage>
</organism>
<feature type="region of interest" description="Disordered" evidence="1">
    <location>
        <begin position="1"/>
        <end position="24"/>
    </location>
</feature>
<accession>A0AAN6IZL9</accession>
<evidence type="ECO:0000313" key="2">
    <source>
        <dbReference type="EMBL" id="KAK0301818.1"/>
    </source>
</evidence>
<dbReference type="AlphaFoldDB" id="A0AAN6IZL9"/>
<name>A0AAN6IZL9_9PEZI</name>
<dbReference type="EMBL" id="JASUXU010000256">
    <property type="protein sequence ID" value="KAK0301818.1"/>
    <property type="molecule type" value="Genomic_DNA"/>
</dbReference>
<evidence type="ECO:0000256" key="1">
    <source>
        <dbReference type="SAM" id="MobiDB-lite"/>
    </source>
</evidence>
<evidence type="ECO:0000313" key="3">
    <source>
        <dbReference type="Proteomes" id="UP001168146"/>
    </source>
</evidence>
<sequence length="68" mass="7824">MEKHTEAFEEPLEAPPTGEPGTQIVSDELPLPAKTMPRKEQDIFNRLSTDINWTKIFQTLRDLKKEDA</sequence>
<proteinExistence type="predicted"/>